<feature type="domain" description="Trichome birefringence-like C-terminal" evidence="2">
    <location>
        <begin position="11"/>
        <end position="71"/>
    </location>
</feature>
<evidence type="ECO:0000259" key="2">
    <source>
        <dbReference type="Pfam" id="PF13839"/>
    </source>
</evidence>
<dbReference type="GO" id="GO:0016740">
    <property type="term" value="F:transferase activity"/>
    <property type="evidence" value="ECO:0007669"/>
    <property type="project" value="InterPro"/>
</dbReference>
<name>A0AAN8VSQ7_9MAGN</name>
<dbReference type="Proteomes" id="UP001370490">
    <property type="component" value="Unassembled WGS sequence"/>
</dbReference>
<reference evidence="3 4" key="1">
    <citation type="submission" date="2023-12" db="EMBL/GenBank/DDBJ databases">
        <title>A high-quality genome assembly for Dillenia turbinata (Dilleniales).</title>
        <authorList>
            <person name="Chanderbali A."/>
        </authorList>
    </citation>
    <scope>NUCLEOTIDE SEQUENCE [LARGE SCALE GENOMIC DNA]</scope>
    <source>
        <strain evidence="3">LSX21</strain>
        <tissue evidence="3">Leaf</tissue>
    </source>
</reference>
<evidence type="ECO:0000313" key="4">
    <source>
        <dbReference type="Proteomes" id="UP001370490"/>
    </source>
</evidence>
<sequence length="97" mass="11449">MESSGTWGWNQEERETLRLDMIQDSSSKYYDADIIIFNTGHWWTHQETTKRNFFQEGNHVYGRLKYAFRLQTLPRKDQTIATGFIGTVINKMWGIVG</sequence>
<keyword evidence="4" id="KW-1185">Reference proteome</keyword>
<accession>A0AAN8VSQ7</accession>
<comment type="caution">
    <text evidence="3">The sequence shown here is derived from an EMBL/GenBank/DDBJ whole genome shotgun (WGS) entry which is preliminary data.</text>
</comment>
<gene>
    <name evidence="3" type="ORF">RJ641_029036</name>
</gene>
<dbReference type="AlphaFoldDB" id="A0AAN8VSQ7"/>
<dbReference type="Pfam" id="PF13839">
    <property type="entry name" value="PC-Esterase"/>
    <property type="match status" value="1"/>
</dbReference>
<dbReference type="EMBL" id="JBAMMX010000005">
    <property type="protein sequence ID" value="KAK6939505.1"/>
    <property type="molecule type" value="Genomic_DNA"/>
</dbReference>
<protein>
    <submittedName>
        <fullName evidence="3">PC-Esterase</fullName>
    </submittedName>
</protein>
<evidence type="ECO:0000313" key="3">
    <source>
        <dbReference type="EMBL" id="KAK6939505.1"/>
    </source>
</evidence>
<proteinExistence type="inferred from homology"/>
<organism evidence="3 4">
    <name type="scientific">Dillenia turbinata</name>
    <dbReference type="NCBI Taxonomy" id="194707"/>
    <lineage>
        <taxon>Eukaryota</taxon>
        <taxon>Viridiplantae</taxon>
        <taxon>Streptophyta</taxon>
        <taxon>Embryophyta</taxon>
        <taxon>Tracheophyta</taxon>
        <taxon>Spermatophyta</taxon>
        <taxon>Magnoliopsida</taxon>
        <taxon>eudicotyledons</taxon>
        <taxon>Gunneridae</taxon>
        <taxon>Pentapetalae</taxon>
        <taxon>Dilleniales</taxon>
        <taxon>Dilleniaceae</taxon>
        <taxon>Dillenia</taxon>
    </lineage>
</organism>
<dbReference type="InterPro" id="IPR026057">
    <property type="entry name" value="TBL_C"/>
</dbReference>
<evidence type="ECO:0000256" key="1">
    <source>
        <dbReference type="ARBA" id="ARBA00007727"/>
    </source>
</evidence>
<comment type="similarity">
    <text evidence="1">Belongs to the PC-esterase family. TBL subfamily.</text>
</comment>